<dbReference type="Proteomes" id="UP000515124">
    <property type="component" value="Unplaced"/>
</dbReference>
<keyword evidence="3" id="KW-0687">Ribonucleoprotein</keyword>
<dbReference type="GO" id="GO:0006412">
    <property type="term" value="P:translation"/>
    <property type="evidence" value="ECO:0007669"/>
    <property type="project" value="InterPro"/>
</dbReference>
<dbReference type="Gene3D" id="3.30.420.100">
    <property type="match status" value="1"/>
</dbReference>
<dbReference type="GeneID" id="110751323"/>
<dbReference type="GO" id="GO:1990904">
    <property type="term" value="C:ribonucleoprotein complex"/>
    <property type="evidence" value="ECO:0007669"/>
    <property type="project" value="UniProtKB-KW"/>
</dbReference>
<dbReference type="PANTHER" id="PTHR12899:SF8">
    <property type="entry name" value="RIBOSOMAL L18P_L5E FAMILY PROTEIN"/>
    <property type="match status" value="1"/>
</dbReference>
<organism evidence="5 6">
    <name type="scientific">Prunus avium</name>
    <name type="common">Cherry</name>
    <name type="synonym">Cerasus avium</name>
    <dbReference type="NCBI Taxonomy" id="42229"/>
    <lineage>
        <taxon>Eukaryota</taxon>
        <taxon>Viridiplantae</taxon>
        <taxon>Streptophyta</taxon>
        <taxon>Embryophyta</taxon>
        <taxon>Tracheophyta</taxon>
        <taxon>Spermatophyta</taxon>
        <taxon>Magnoliopsida</taxon>
        <taxon>eudicotyledons</taxon>
        <taxon>Gunneridae</taxon>
        <taxon>Pentapetalae</taxon>
        <taxon>rosids</taxon>
        <taxon>fabids</taxon>
        <taxon>Rosales</taxon>
        <taxon>Rosaceae</taxon>
        <taxon>Amygdaloideae</taxon>
        <taxon>Amygdaleae</taxon>
        <taxon>Prunus</taxon>
    </lineage>
</organism>
<protein>
    <submittedName>
        <fullName evidence="6">Uncharacterized protein LOC110751323 isoform X1</fullName>
    </submittedName>
</protein>
<dbReference type="Pfam" id="PF00861">
    <property type="entry name" value="Ribosomal_L18p"/>
    <property type="match status" value="1"/>
</dbReference>
<dbReference type="AlphaFoldDB" id="A0A6P5RY50"/>
<evidence type="ECO:0000313" key="6">
    <source>
        <dbReference type="RefSeq" id="XP_021807462.1"/>
    </source>
</evidence>
<keyword evidence="2" id="KW-0689">Ribosomal protein</keyword>
<dbReference type="GO" id="GO:0003735">
    <property type="term" value="F:structural constituent of ribosome"/>
    <property type="evidence" value="ECO:0007669"/>
    <property type="project" value="InterPro"/>
</dbReference>
<name>A0A6P5RY50_PRUAV</name>
<gene>
    <name evidence="6" type="primary">LOC110751323</name>
</gene>
<dbReference type="SUPFAM" id="SSF53137">
    <property type="entry name" value="Translational machinery components"/>
    <property type="match status" value="1"/>
</dbReference>
<evidence type="ECO:0000256" key="4">
    <source>
        <dbReference type="SAM" id="Phobius"/>
    </source>
</evidence>
<dbReference type="CDD" id="cd00432">
    <property type="entry name" value="Ribosomal_L18_L5e"/>
    <property type="match status" value="1"/>
</dbReference>
<proteinExistence type="inferred from homology"/>
<evidence type="ECO:0000313" key="5">
    <source>
        <dbReference type="Proteomes" id="UP000515124"/>
    </source>
</evidence>
<dbReference type="InterPro" id="IPR057268">
    <property type="entry name" value="Ribosomal_L18"/>
</dbReference>
<keyword evidence="4" id="KW-0472">Membrane</keyword>
<evidence type="ECO:0000256" key="3">
    <source>
        <dbReference type="ARBA" id="ARBA00023274"/>
    </source>
</evidence>
<dbReference type="RefSeq" id="XP_021807462.1">
    <property type="nucleotide sequence ID" value="XM_021951770.1"/>
</dbReference>
<dbReference type="GO" id="GO:0005840">
    <property type="term" value="C:ribosome"/>
    <property type="evidence" value="ECO:0007669"/>
    <property type="project" value="UniProtKB-KW"/>
</dbReference>
<dbReference type="GO" id="GO:0008097">
    <property type="term" value="F:5S rRNA binding"/>
    <property type="evidence" value="ECO:0007669"/>
    <property type="project" value="TreeGrafter"/>
</dbReference>
<accession>A0A6P5RY50</accession>
<keyword evidence="5" id="KW-1185">Reference proteome</keyword>
<sequence length="193" mass="21705">MSMALGNVAALQFSASALFGIRSATSSFQQPMQTRINKEKLYHWCMQICIMGLLANAVIHVDFSVKPLVMRARGNARTESAKIRNRRMQKKYNGTPKRPRLSVFCSGKQLYAMLVDDQNKNCLFYGSTLQKSMRQNSPCSTSEAAKRVGMELIKACNDLNIHEISSYDRNGFATGERIQAFEIAISEHGFLPR</sequence>
<feature type="transmembrane region" description="Helical" evidence="4">
    <location>
        <begin position="41"/>
        <end position="63"/>
    </location>
</feature>
<evidence type="ECO:0000256" key="2">
    <source>
        <dbReference type="ARBA" id="ARBA00022980"/>
    </source>
</evidence>
<dbReference type="InterPro" id="IPR005484">
    <property type="entry name" value="Ribosomal_uL18_bac/plant/anim"/>
</dbReference>
<evidence type="ECO:0000256" key="1">
    <source>
        <dbReference type="ARBA" id="ARBA00007116"/>
    </source>
</evidence>
<dbReference type="KEGG" id="pavi:110751323"/>
<comment type="similarity">
    <text evidence="1">Belongs to the universal ribosomal protein uL18 family.</text>
</comment>
<keyword evidence="4" id="KW-1133">Transmembrane helix</keyword>
<dbReference type="PANTHER" id="PTHR12899">
    <property type="entry name" value="39S RIBOSOMAL PROTEIN L18, MITOCHONDRIAL"/>
    <property type="match status" value="1"/>
</dbReference>
<reference evidence="6" key="1">
    <citation type="submission" date="2025-08" db="UniProtKB">
        <authorList>
            <consortium name="RefSeq"/>
        </authorList>
    </citation>
    <scope>IDENTIFICATION</scope>
</reference>
<keyword evidence="4" id="KW-0812">Transmembrane</keyword>